<dbReference type="Proteomes" id="UP000668214">
    <property type="component" value="Unassembled WGS sequence"/>
</dbReference>
<dbReference type="GO" id="GO:0019674">
    <property type="term" value="P:NAD+ metabolic process"/>
    <property type="evidence" value="ECO:0007669"/>
    <property type="project" value="InterPro"/>
</dbReference>
<dbReference type="AlphaFoldDB" id="A0A836JVP8"/>
<keyword evidence="4 7" id="KW-0418">Kinase</keyword>
<evidence type="ECO:0000256" key="3">
    <source>
        <dbReference type="ARBA" id="ARBA00022679"/>
    </source>
</evidence>
<dbReference type="GO" id="GO:0003951">
    <property type="term" value="F:NAD+ kinase activity"/>
    <property type="evidence" value="ECO:0007669"/>
    <property type="project" value="UniProtKB-EC"/>
</dbReference>
<dbReference type="EC" id="2.7.1.23" evidence="2"/>
<dbReference type="InterPro" id="IPR017437">
    <property type="entry name" value="ATP-NAD_kinase_PpnK-typ_C"/>
</dbReference>
<sequence length="354" mass="40647">MRIHEINNWYLIIHNFFLGTLQLLQFPTRVQRSLRIFFRNESSFVPKKILIVAKLSRYHFERLQEPELSEAQLKMKLIERGSDYDNMFTSHLANKAVENQVIHLLQKMNVEYKIVDRTSLDDSLFTWADLVLPIGGDGTFLLASNLVFNNKKPIIGINSYPKKFYANERFESKHSLPKERRLPWLALNEVFMGEILSARTSSLFIKFDEEQEYHKIKGSGLCVSTGTGSTSWHKSIHSLNHQTVREILNLIDTERLFTNEEIDMICSTFNSSLRFDAGDSKLCYSIRDMIMTNAIPVSKDVHTRGFCRKAIVKSQCFDAGLVLDGGIAVPFNFGTIAEVETIPEDSLRTIVLLD</sequence>
<dbReference type="EMBL" id="JAANIA010000101">
    <property type="protein sequence ID" value="KAG5327092.1"/>
    <property type="molecule type" value="Genomic_DNA"/>
</dbReference>
<comment type="caution">
    <text evidence="7">The sequence shown here is derived from an EMBL/GenBank/DDBJ whole genome shotgun (WGS) entry which is preliminary data.</text>
</comment>
<keyword evidence="8" id="KW-1185">Reference proteome</keyword>
<dbReference type="GO" id="GO:0005739">
    <property type="term" value="C:mitochondrion"/>
    <property type="evidence" value="ECO:0007669"/>
    <property type="project" value="TreeGrafter"/>
</dbReference>
<feature type="non-terminal residue" evidence="7">
    <location>
        <position position="1"/>
    </location>
</feature>
<dbReference type="InterPro" id="IPR016064">
    <property type="entry name" value="NAD/diacylglycerol_kinase_sf"/>
</dbReference>
<name>A0A836JVP8_9HYME</name>
<proteinExistence type="inferred from homology"/>
<dbReference type="InterPro" id="IPR002504">
    <property type="entry name" value="NADK"/>
</dbReference>
<dbReference type="PANTHER" id="PTHR13158:SF5">
    <property type="entry name" value="NAD KINASE 2, MITOCHONDRIAL"/>
    <property type="match status" value="1"/>
</dbReference>
<dbReference type="InterPro" id="IPR017438">
    <property type="entry name" value="ATP-NAD_kinase_N"/>
</dbReference>
<comment type="similarity">
    <text evidence="1">Belongs to the NAD kinase family.</text>
</comment>
<evidence type="ECO:0000256" key="6">
    <source>
        <dbReference type="ARBA" id="ARBA00023027"/>
    </source>
</evidence>
<keyword evidence="3" id="KW-0808">Transferase</keyword>
<evidence type="ECO:0000313" key="8">
    <source>
        <dbReference type="Proteomes" id="UP000668214"/>
    </source>
</evidence>
<feature type="non-terminal residue" evidence="7">
    <location>
        <position position="354"/>
    </location>
</feature>
<evidence type="ECO:0000313" key="7">
    <source>
        <dbReference type="EMBL" id="KAG5327092.1"/>
    </source>
</evidence>
<reference evidence="7" key="1">
    <citation type="submission" date="2020-02" db="EMBL/GenBank/DDBJ databases">
        <title>Relaxed selection underlies rapid genomic changes in the transitions from sociality to social parasitism in ants.</title>
        <authorList>
            <person name="Bi X."/>
        </authorList>
    </citation>
    <scope>NUCLEOTIDE SEQUENCE</scope>
    <source>
        <strain evidence="7">BGI-DK2014c</strain>
        <tissue evidence="7">Whole body</tissue>
    </source>
</reference>
<keyword evidence="5" id="KW-0521">NADP</keyword>
<dbReference type="GO" id="GO:0006741">
    <property type="term" value="P:NADP+ biosynthetic process"/>
    <property type="evidence" value="ECO:0007669"/>
    <property type="project" value="InterPro"/>
</dbReference>
<gene>
    <name evidence="7" type="primary">Nadk2_1</name>
    <name evidence="7" type="ORF">G6Z78_0007510</name>
</gene>
<evidence type="ECO:0000256" key="5">
    <source>
        <dbReference type="ARBA" id="ARBA00022857"/>
    </source>
</evidence>
<organism evidence="7 8">
    <name type="scientific">Pseudoatta argentina</name>
    <dbReference type="NCBI Taxonomy" id="621737"/>
    <lineage>
        <taxon>Eukaryota</taxon>
        <taxon>Metazoa</taxon>
        <taxon>Ecdysozoa</taxon>
        <taxon>Arthropoda</taxon>
        <taxon>Hexapoda</taxon>
        <taxon>Insecta</taxon>
        <taxon>Pterygota</taxon>
        <taxon>Neoptera</taxon>
        <taxon>Endopterygota</taxon>
        <taxon>Hymenoptera</taxon>
        <taxon>Apocrita</taxon>
        <taxon>Aculeata</taxon>
        <taxon>Formicoidea</taxon>
        <taxon>Formicidae</taxon>
        <taxon>Myrmicinae</taxon>
        <taxon>Pseudoatta</taxon>
    </lineage>
</organism>
<dbReference type="Gene3D" id="2.60.200.30">
    <property type="entry name" value="Probable inorganic polyphosphate/atp-NAD kinase, domain 2"/>
    <property type="match status" value="1"/>
</dbReference>
<accession>A0A836JVP8</accession>
<dbReference type="SUPFAM" id="SSF111331">
    <property type="entry name" value="NAD kinase/diacylglycerol kinase-like"/>
    <property type="match status" value="1"/>
</dbReference>
<evidence type="ECO:0000256" key="2">
    <source>
        <dbReference type="ARBA" id="ARBA00012120"/>
    </source>
</evidence>
<dbReference type="Pfam" id="PF01513">
    <property type="entry name" value="NAD_kinase"/>
    <property type="match status" value="1"/>
</dbReference>
<dbReference type="Gene3D" id="3.40.50.10330">
    <property type="entry name" value="Probable inorganic polyphosphate/atp-NAD kinase, domain 1"/>
    <property type="match status" value="1"/>
</dbReference>
<dbReference type="PANTHER" id="PTHR13158">
    <property type="match status" value="1"/>
</dbReference>
<keyword evidence="6" id="KW-0520">NAD</keyword>
<evidence type="ECO:0000256" key="1">
    <source>
        <dbReference type="ARBA" id="ARBA00010995"/>
    </source>
</evidence>
<evidence type="ECO:0000256" key="4">
    <source>
        <dbReference type="ARBA" id="ARBA00022777"/>
    </source>
</evidence>
<protein>
    <recommendedName>
        <fullName evidence="2">NAD(+) kinase</fullName>
        <ecNumber evidence="2">2.7.1.23</ecNumber>
    </recommendedName>
</protein>